<evidence type="ECO:0000313" key="8">
    <source>
        <dbReference type="EMBL" id="SFL49941.1"/>
    </source>
</evidence>
<dbReference type="PANTHER" id="PTHR21496">
    <property type="entry name" value="FERREDOXIN-RELATED"/>
    <property type="match status" value="1"/>
</dbReference>
<dbReference type="OrthoDB" id="593800at2"/>
<dbReference type="NCBIfam" id="TIGR02378">
    <property type="entry name" value="nirD_assim_sml"/>
    <property type="match status" value="1"/>
</dbReference>
<organism evidence="8 9">
    <name type="scientific">Salibacterium qingdaonense</name>
    <dbReference type="NCBI Taxonomy" id="266892"/>
    <lineage>
        <taxon>Bacteria</taxon>
        <taxon>Bacillati</taxon>
        <taxon>Bacillota</taxon>
        <taxon>Bacilli</taxon>
        <taxon>Bacillales</taxon>
        <taxon>Bacillaceae</taxon>
    </lineage>
</organism>
<reference evidence="8 9" key="1">
    <citation type="submission" date="2016-10" db="EMBL/GenBank/DDBJ databases">
        <authorList>
            <person name="de Groot N.N."/>
        </authorList>
    </citation>
    <scope>NUCLEOTIDE SEQUENCE [LARGE SCALE GENOMIC DNA]</scope>
    <source>
        <strain evidence="8 9">CGMCC 1.6134</strain>
    </source>
</reference>
<dbReference type="EMBL" id="FOTY01000001">
    <property type="protein sequence ID" value="SFL49941.1"/>
    <property type="molecule type" value="Genomic_DNA"/>
</dbReference>
<keyword evidence="3" id="KW-0560">Oxidoreductase</keyword>
<dbReference type="CDD" id="cd03530">
    <property type="entry name" value="Rieske_NirD_small_Bacillus"/>
    <property type="match status" value="1"/>
</dbReference>
<dbReference type="Pfam" id="PF00355">
    <property type="entry name" value="Rieske"/>
    <property type="match status" value="1"/>
</dbReference>
<keyword evidence="1" id="KW-0001">2Fe-2S</keyword>
<dbReference type="InterPro" id="IPR012748">
    <property type="entry name" value="Rieske-like_NirD"/>
</dbReference>
<evidence type="ECO:0000256" key="5">
    <source>
        <dbReference type="ARBA" id="ARBA00023014"/>
    </source>
</evidence>
<accession>A0A1I4I842</accession>
<dbReference type="PROSITE" id="PS51296">
    <property type="entry name" value="RIESKE"/>
    <property type="match status" value="1"/>
</dbReference>
<evidence type="ECO:0000256" key="6">
    <source>
        <dbReference type="ARBA" id="ARBA00023063"/>
    </source>
</evidence>
<protein>
    <submittedName>
        <fullName evidence="8">Nitrite reductase (NADH) small subunit</fullName>
    </submittedName>
</protein>
<keyword evidence="5" id="KW-0411">Iron-sulfur</keyword>
<dbReference type="RefSeq" id="WP_090925222.1">
    <property type="nucleotide sequence ID" value="NZ_FOTY01000001.1"/>
</dbReference>
<evidence type="ECO:0000256" key="2">
    <source>
        <dbReference type="ARBA" id="ARBA00022723"/>
    </source>
</evidence>
<dbReference type="STRING" id="266892.SAMN04488054_101258"/>
<dbReference type="GO" id="GO:0046872">
    <property type="term" value="F:metal ion binding"/>
    <property type="evidence" value="ECO:0007669"/>
    <property type="project" value="UniProtKB-KW"/>
</dbReference>
<evidence type="ECO:0000259" key="7">
    <source>
        <dbReference type="PROSITE" id="PS51296"/>
    </source>
</evidence>
<keyword evidence="6" id="KW-0534">Nitrate assimilation</keyword>
<evidence type="ECO:0000256" key="1">
    <source>
        <dbReference type="ARBA" id="ARBA00022714"/>
    </source>
</evidence>
<name>A0A1I4I842_9BACI</name>
<dbReference type="GO" id="GO:0051537">
    <property type="term" value="F:2 iron, 2 sulfur cluster binding"/>
    <property type="evidence" value="ECO:0007669"/>
    <property type="project" value="UniProtKB-KW"/>
</dbReference>
<dbReference type="InterPro" id="IPR036922">
    <property type="entry name" value="Rieske_2Fe-2S_sf"/>
</dbReference>
<evidence type="ECO:0000256" key="4">
    <source>
        <dbReference type="ARBA" id="ARBA00023004"/>
    </source>
</evidence>
<dbReference type="Gene3D" id="2.102.10.10">
    <property type="entry name" value="Rieske [2Fe-2S] iron-sulphur domain"/>
    <property type="match status" value="1"/>
</dbReference>
<evidence type="ECO:0000256" key="3">
    <source>
        <dbReference type="ARBA" id="ARBA00023002"/>
    </source>
</evidence>
<dbReference type="GO" id="GO:0004497">
    <property type="term" value="F:monooxygenase activity"/>
    <property type="evidence" value="ECO:0007669"/>
    <property type="project" value="UniProtKB-ARBA"/>
</dbReference>
<proteinExistence type="predicted"/>
<dbReference type="GO" id="GO:0008942">
    <property type="term" value="F:nitrite reductase [NAD(P)H] activity"/>
    <property type="evidence" value="ECO:0007669"/>
    <property type="project" value="InterPro"/>
</dbReference>
<keyword evidence="9" id="KW-1185">Reference proteome</keyword>
<gene>
    <name evidence="8" type="ORF">SAMN04488054_101258</name>
</gene>
<keyword evidence="4" id="KW-0408">Iron</keyword>
<dbReference type="Proteomes" id="UP000199668">
    <property type="component" value="Unassembled WGS sequence"/>
</dbReference>
<dbReference type="AlphaFoldDB" id="A0A1I4I842"/>
<sequence length="106" mass="11624">MDTLQGKKIYILDYAELRPHLAKEVIVGEQSVAVFLTDGEVHAVENSCPHRGGPLSQGLVSGRYVFCPLHDWKIDVTDGVVQGADEGCVKTFETSVEDGAVYLIYQ</sequence>
<keyword evidence="2" id="KW-0479">Metal-binding</keyword>
<dbReference type="SUPFAM" id="SSF50022">
    <property type="entry name" value="ISP domain"/>
    <property type="match status" value="1"/>
</dbReference>
<dbReference type="PANTHER" id="PTHR21496:SF23">
    <property type="entry name" value="3-PHENYLPROPIONATE_CINNAMIC ACID DIOXYGENASE FERREDOXIN SUBUNIT"/>
    <property type="match status" value="1"/>
</dbReference>
<evidence type="ECO:0000313" key="9">
    <source>
        <dbReference type="Proteomes" id="UP000199668"/>
    </source>
</evidence>
<dbReference type="InterPro" id="IPR017941">
    <property type="entry name" value="Rieske_2Fe-2S"/>
</dbReference>
<feature type="domain" description="Rieske" evidence="7">
    <location>
        <begin position="9"/>
        <end position="103"/>
    </location>
</feature>
<dbReference type="GO" id="GO:0042128">
    <property type="term" value="P:nitrate assimilation"/>
    <property type="evidence" value="ECO:0007669"/>
    <property type="project" value="UniProtKB-KW"/>
</dbReference>
<dbReference type="GO" id="GO:0016705">
    <property type="term" value="F:oxidoreductase activity, acting on paired donors, with incorporation or reduction of molecular oxygen"/>
    <property type="evidence" value="ECO:0007669"/>
    <property type="project" value="UniProtKB-ARBA"/>
</dbReference>